<evidence type="ECO:0000313" key="3">
    <source>
        <dbReference type="Proteomes" id="UP000024771"/>
    </source>
</evidence>
<sequence length="66" mass="7428">MTSVHLLTSEGGSMRKVVRKSPSKKELREPVVKLDRLELSANQRRFLQVLENGTDVNEPDLLAGRP</sequence>
<comment type="caution">
    <text evidence="2">The sequence shown here is derived from an EMBL/GenBank/DDBJ whole genome shotgun (WGS) entry which is preliminary data.</text>
</comment>
<dbReference type="HOGENOM" id="CLU_2827939_0_0_6"/>
<feature type="region of interest" description="Disordered" evidence="1">
    <location>
        <begin position="1"/>
        <end position="26"/>
    </location>
</feature>
<protein>
    <submittedName>
        <fullName evidence="2">Uncharacterized protein</fullName>
    </submittedName>
</protein>
<evidence type="ECO:0000256" key="1">
    <source>
        <dbReference type="SAM" id="MobiDB-lite"/>
    </source>
</evidence>
<name>V8R9U4_9PSED</name>
<reference evidence="2 3" key="1">
    <citation type="journal article" date="2014" name="Genome Announc.">
        <title>Draft Genome Sequence of Pseudomonas moraviensis R28-S.</title>
        <authorList>
            <person name="Hunter S.S."/>
            <person name="Yano H."/>
            <person name="Loftie-Eaton W."/>
            <person name="Hughes J."/>
            <person name="De Gelder L."/>
            <person name="Stragier P."/>
            <person name="De Vos P."/>
            <person name="Settles M.L."/>
            <person name="Top E.M."/>
        </authorList>
    </citation>
    <scope>NUCLEOTIDE SEQUENCE [LARGE SCALE GENOMIC DNA]</scope>
    <source>
        <strain evidence="3">R28</strain>
    </source>
</reference>
<gene>
    <name evidence="2" type="ORF">PMO01_06775</name>
</gene>
<dbReference type="EMBL" id="AYMZ01000003">
    <property type="protein sequence ID" value="ETF08682.1"/>
    <property type="molecule type" value="Genomic_DNA"/>
</dbReference>
<dbReference type="AlphaFoldDB" id="V8R9U4"/>
<evidence type="ECO:0000313" key="2">
    <source>
        <dbReference type="EMBL" id="ETF08682.1"/>
    </source>
</evidence>
<dbReference type="PATRIC" id="fig|1395516.4.peg.1381"/>
<accession>V8R9U4</accession>
<dbReference type="Proteomes" id="UP000024771">
    <property type="component" value="Chromosome"/>
</dbReference>
<organism evidence="2 3">
    <name type="scientific">Pseudomonas moraviensis R28-S</name>
    <dbReference type="NCBI Taxonomy" id="1395516"/>
    <lineage>
        <taxon>Bacteria</taxon>
        <taxon>Pseudomonadati</taxon>
        <taxon>Pseudomonadota</taxon>
        <taxon>Gammaproteobacteria</taxon>
        <taxon>Pseudomonadales</taxon>
        <taxon>Pseudomonadaceae</taxon>
        <taxon>Pseudomonas</taxon>
    </lineage>
</organism>
<proteinExistence type="predicted"/>